<gene>
    <name evidence="2" type="ORF">SNE33_13410</name>
</gene>
<comment type="caution">
    <text evidence="2">The sequence shown here is derived from an EMBL/GenBank/DDBJ whole genome shotgun (WGS) entry which is preliminary data.</text>
</comment>
<evidence type="ECO:0000313" key="3">
    <source>
        <dbReference type="Proteomes" id="UP001334501"/>
    </source>
</evidence>
<organism evidence="2 3">
    <name type="scientific">Lysobacter zhanggongensis</name>
    <dbReference type="NCBI Taxonomy" id="1774951"/>
    <lineage>
        <taxon>Bacteria</taxon>
        <taxon>Pseudomonadati</taxon>
        <taxon>Pseudomonadota</taxon>
        <taxon>Gammaproteobacteria</taxon>
        <taxon>Lysobacterales</taxon>
        <taxon>Lysobacteraceae</taxon>
        <taxon>Lysobacter</taxon>
    </lineage>
</organism>
<dbReference type="RefSeq" id="WP_412700653.1">
    <property type="nucleotide sequence ID" value="NZ_JAXGFO010000160.1"/>
</dbReference>
<keyword evidence="3" id="KW-1185">Reference proteome</keyword>
<evidence type="ECO:0000313" key="2">
    <source>
        <dbReference type="EMBL" id="MEG3158835.1"/>
    </source>
</evidence>
<dbReference type="Proteomes" id="UP001334501">
    <property type="component" value="Unassembled WGS sequence"/>
</dbReference>
<evidence type="ECO:0000256" key="1">
    <source>
        <dbReference type="SAM" id="MobiDB-lite"/>
    </source>
</evidence>
<dbReference type="EMBL" id="JAXGFO010000160">
    <property type="protein sequence ID" value="MEG3158835.1"/>
    <property type="molecule type" value="Genomic_DNA"/>
</dbReference>
<feature type="non-terminal residue" evidence="2">
    <location>
        <position position="1"/>
    </location>
</feature>
<reference evidence="2 3" key="1">
    <citation type="journal article" date="2017" name="Curr. Microbiol.">
        <title>Lysobacter zhanggongensis sp. nov. Isolated from a Pit Mud.</title>
        <authorList>
            <person name="Zhang X.F."/>
            <person name="Wang H.H."/>
            <person name="Sun X.Y."/>
            <person name="Pan C.M."/>
        </authorList>
    </citation>
    <scope>NUCLEOTIDE SEQUENCE [LARGE SCALE GENOMIC DNA]</scope>
    <source>
        <strain evidence="2 3">ZGLJ7-1</strain>
    </source>
</reference>
<sequence>RRGAERLHRVLREQRGRSRARDPRDVDGRYQRQALHDQKLRLDNVAMLLEGLVHLDAAETAGISARIDRLEADLYRLMHQTRPARLLAADGDERERVLS</sequence>
<name>A0ABU7YTT1_9GAMM</name>
<feature type="region of interest" description="Disordered" evidence="1">
    <location>
        <begin position="1"/>
        <end position="29"/>
    </location>
</feature>
<protein>
    <submittedName>
        <fullName evidence="2">Uncharacterized protein</fullName>
    </submittedName>
</protein>
<accession>A0ABU7YTT1</accession>
<proteinExistence type="predicted"/>